<dbReference type="RefSeq" id="WP_067398013.1">
    <property type="nucleotide sequence ID" value="NZ_LZEY01000001.1"/>
</dbReference>
<dbReference type="OrthoDB" id="1490466at2"/>
<name>A0A1B8HTK0_9GAMM</name>
<keyword evidence="2" id="KW-1185">Reference proteome</keyword>
<dbReference type="EMBL" id="LZEY01000001">
    <property type="protein sequence ID" value="OBU13217.1"/>
    <property type="molecule type" value="Genomic_DNA"/>
</dbReference>
<dbReference type="Proteomes" id="UP000092377">
    <property type="component" value="Unassembled WGS sequence"/>
</dbReference>
<protein>
    <submittedName>
        <fullName evidence="1">Uncharacterized protein</fullName>
    </submittedName>
</protein>
<dbReference type="CDD" id="cd16387">
    <property type="entry name" value="ParB_N_Srx"/>
    <property type="match status" value="1"/>
</dbReference>
<sequence length="350" mass="40659">MKTYWWQDKIDDYQQWHSLHVRVNPQSLTSASDTPLLLSGHNSRMQLQLRGYPLFWATVLRNHSGVWLIHNRDHPDQNNLLSPIRSHTVERMAAASSDTRTPQWCRYFARDLLDRPSPLLSAGEWLLRPMNAVPPAAPYSCNIPQTVKEWRFRSPVSNDHSGADWMLYSEDLPDLQSPAQVTLVDWWFGGYLLLPRYPVDPQSSRLKYWRKTAREGKLPPVLVWYISGLASYLILDGHLRLQAAFDESVPPSFIVLSQYHESHYEPDPAEIEKIQRALQHQINRNPEPNIDSINQTLISLYQTRYGRHATLSRAVLGDGSKWEDTVSDYLRRHHAQQWLPAILQRTEESI</sequence>
<comment type="caution">
    <text evidence="1">The sequence shown here is derived from an EMBL/GenBank/DDBJ whole genome shotgun (WGS) entry which is preliminary data.</text>
</comment>
<gene>
    <name evidence="1" type="ORF">AYY18_00180</name>
</gene>
<evidence type="ECO:0000313" key="2">
    <source>
        <dbReference type="Proteomes" id="UP000092377"/>
    </source>
</evidence>
<proteinExistence type="predicted"/>
<reference evidence="2" key="1">
    <citation type="submission" date="2016-06" db="EMBL/GenBank/DDBJ databases">
        <authorList>
            <person name="Butler K."/>
        </authorList>
    </citation>
    <scope>NUCLEOTIDE SEQUENCE [LARGE SCALE GENOMIC DNA]</scope>
    <source>
        <strain evidence="2">GCSL-Mp20</strain>
    </source>
</reference>
<dbReference type="AlphaFoldDB" id="A0A1B8HTK0"/>
<organism evidence="1 2">
    <name type="scientific">Morganella psychrotolerans</name>
    <dbReference type="NCBI Taxonomy" id="368603"/>
    <lineage>
        <taxon>Bacteria</taxon>
        <taxon>Pseudomonadati</taxon>
        <taxon>Pseudomonadota</taxon>
        <taxon>Gammaproteobacteria</taxon>
        <taxon>Enterobacterales</taxon>
        <taxon>Morganellaceae</taxon>
        <taxon>Morganella</taxon>
    </lineage>
</organism>
<evidence type="ECO:0000313" key="1">
    <source>
        <dbReference type="EMBL" id="OBU13217.1"/>
    </source>
</evidence>
<accession>A0A1B8HTK0</accession>